<feature type="transmembrane region" description="Helical" evidence="1">
    <location>
        <begin position="300"/>
        <end position="319"/>
    </location>
</feature>
<dbReference type="Pfam" id="PF19040">
    <property type="entry name" value="SGNH"/>
    <property type="match status" value="1"/>
</dbReference>
<dbReference type="InterPro" id="IPR002656">
    <property type="entry name" value="Acyl_transf_3_dom"/>
</dbReference>
<feature type="transmembrane region" description="Helical" evidence="1">
    <location>
        <begin position="379"/>
        <end position="398"/>
    </location>
</feature>
<dbReference type="Proteomes" id="UP000468687">
    <property type="component" value="Unassembled WGS sequence"/>
</dbReference>
<dbReference type="Pfam" id="PF01757">
    <property type="entry name" value="Acyl_transf_3"/>
    <property type="match status" value="1"/>
</dbReference>
<keyword evidence="4" id="KW-0012">Acyltransferase</keyword>
<keyword evidence="1" id="KW-1133">Transmembrane helix</keyword>
<dbReference type="RefSeq" id="WP_163773528.1">
    <property type="nucleotide sequence ID" value="NZ_JAAGXA010000013.1"/>
</dbReference>
<feature type="transmembrane region" description="Helical" evidence="1">
    <location>
        <begin position="260"/>
        <end position="279"/>
    </location>
</feature>
<dbReference type="SUPFAM" id="SSF52266">
    <property type="entry name" value="SGNH hydrolase"/>
    <property type="match status" value="1"/>
</dbReference>
<feature type="transmembrane region" description="Helical" evidence="1">
    <location>
        <begin position="325"/>
        <end position="344"/>
    </location>
</feature>
<dbReference type="PANTHER" id="PTHR23028:SF53">
    <property type="entry name" value="ACYL_TRANSF_3 DOMAIN-CONTAINING PROTEIN"/>
    <property type="match status" value="1"/>
</dbReference>
<comment type="caution">
    <text evidence="4">The sequence shown here is derived from an EMBL/GenBank/DDBJ whole genome shotgun (WGS) entry which is preliminary data.</text>
</comment>
<feature type="transmembrane region" description="Helical" evidence="1">
    <location>
        <begin position="16"/>
        <end position="34"/>
    </location>
</feature>
<sequence length="711" mass="78558">MTPQPKRRNPATRYDLQGVRGVGVILVVIGHLYLAPQGVFTALDIFFVLSGFVITKVLLDMADEHGRIYFVPFYLARARRLLPMGLFVTAVTIAASYWVFNPERGDRIAEDGFWSSIFWANWHFANQGTDYFATQGKSPFLHYWSLSVEEQFYAVWPLLLFAVIFVSRRMRSNRPALFVAVSVVVVGFFCYSLWHSVAAPTVAYFSTFDRAWQFGIGGLLAIAQPVLARLPSRVALVLSYGGFLSLAFPIFLLHHEVAFPAPWGLLPVLCTAAVVAAGVGRDTRRFVLIDNRLMTYIGDISYSVYLWHLPLIVLLRPFFEVDWQYEVAVIALTAILSVVFFYLVERPMRTAMWLMTPPEKKRFKRRVRRSERKRRQRRLVQGWLVAGLVLVAAVGAVATTSRSIEASGELDSLASAPQPQTQTTGAADGLAGMIAVQRQRLILALNSTTYPTLNLSFEDLDTEVWRRQLDDVACSTLTENQSVNCVFGSSAPDAEVVVVVGDSVAAAWMPGLLSALGPEVKVVQLTGSQCGTWTLPGYFRSDGAPYPECADLNGERDRTIATLQPDLIVLASGEGHVENARRTDLSYTREGVAEAGMRDTLRRYAQWSDHVVVLQPRPKSPSLVDCMTRFGDPDDCEATPSAQWSSHAAGERAAAEAAGATYVSTEDWFCVSNRCPGWIGTTPATVDGIHLSIPLSEELAPLLAEALSGVR</sequence>
<evidence type="ECO:0000313" key="5">
    <source>
        <dbReference type="Proteomes" id="UP000468687"/>
    </source>
</evidence>
<organism evidence="4 5">
    <name type="scientific">Nocardioides zeae</name>
    <dbReference type="NCBI Taxonomy" id="1457234"/>
    <lineage>
        <taxon>Bacteria</taxon>
        <taxon>Bacillati</taxon>
        <taxon>Actinomycetota</taxon>
        <taxon>Actinomycetes</taxon>
        <taxon>Propionibacteriales</taxon>
        <taxon>Nocardioidaceae</taxon>
        <taxon>Nocardioides</taxon>
    </lineage>
</organism>
<feature type="transmembrane region" description="Helical" evidence="1">
    <location>
        <begin position="234"/>
        <end position="254"/>
    </location>
</feature>
<evidence type="ECO:0000313" key="4">
    <source>
        <dbReference type="EMBL" id="NEN79982.1"/>
    </source>
</evidence>
<dbReference type="InterPro" id="IPR050879">
    <property type="entry name" value="Acyltransferase_3"/>
</dbReference>
<dbReference type="EMBL" id="JAAGXA010000013">
    <property type="protein sequence ID" value="NEN79982.1"/>
    <property type="molecule type" value="Genomic_DNA"/>
</dbReference>
<feature type="domain" description="SGNH" evidence="3">
    <location>
        <begin position="474"/>
        <end position="704"/>
    </location>
</feature>
<keyword evidence="1" id="KW-0472">Membrane</keyword>
<protein>
    <submittedName>
        <fullName evidence="4">Acyltransferase</fullName>
    </submittedName>
</protein>
<evidence type="ECO:0000259" key="2">
    <source>
        <dbReference type="Pfam" id="PF01757"/>
    </source>
</evidence>
<feature type="domain" description="Acyltransferase 3" evidence="2">
    <location>
        <begin position="14"/>
        <end position="341"/>
    </location>
</feature>
<feature type="transmembrane region" description="Helical" evidence="1">
    <location>
        <begin position="80"/>
        <end position="100"/>
    </location>
</feature>
<dbReference type="AlphaFoldDB" id="A0A6P0HMQ8"/>
<dbReference type="PANTHER" id="PTHR23028">
    <property type="entry name" value="ACETYLTRANSFERASE"/>
    <property type="match status" value="1"/>
</dbReference>
<keyword evidence="5" id="KW-1185">Reference proteome</keyword>
<keyword evidence="4" id="KW-0808">Transferase</keyword>
<gene>
    <name evidence="4" type="ORF">G3T38_17085</name>
</gene>
<dbReference type="GO" id="GO:0016020">
    <property type="term" value="C:membrane"/>
    <property type="evidence" value="ECO:0007669"/>
    <property type="project" value="TreeGrafter"/>
</dbReference>
<accession>A0A6P0HMQ8</accession>
<keyword evidence="1" id="KW-0812">Transmembrane</keyword>
<evidence type="ECO:0000256" key="1">
    <source>
        <dbReference type="SAM" id="Phobius"/>
    </source>
</evidence>
<reference evidence="4 5" key="1">
    <citation type="journal article" date="2014" name="Int. J. Syst. Evol. Microbiol.">
        <title>Nocardioides zeae sp. nov., isolated from the stem of Zea mays.</title>
        <authorList>
            <person name="Glaeser S.P."/>
            <person name="McInroy J.A."/>
            <person name="Busse H.J."/>
            <person name="Kampfer P."/>
        </authorList>
    </citation>
    <scope>NUCLEOTIDE SEQUENCE [LARGE SCALE GENOMIC DNA]</scope>
    <source>
        <strain evidence="4 5">JCM 30728</strain>
    </source>
</reference>
<evidence type="ECO:0000259" key="3">
    <source>
        <dbReference type="Pfam" id="PF19040"/>
    </source>
</evidence>
<proteinExistence type="predicted"/>
<dbReference type="GO" id="GO:0009103">
    <property type="term" value="P:lipopolysaccharide biosynthetic process"/>
    <property type="evidence" value="ECO:0007669"/>
    <property type="project" value="TreeGrafter"/>
</dbReference>
<dbReference type="InterPro" id="IPR043968">
    <property type="entry name" value="SGNH"/>
</dbReference>
<name>A0A6P0HMQ8_9ACTN</name>
<feature type="transmembrane region" description="Helical" evidence="1">
    <location>
        <begin position="175"/>
        <end position="194"/>
    </location>
</feature>
<feature type="transmembrane region" description="Helical" evidence="1">
    <location>
        <begin position="210"/>
        <end position="227"/>
    </location>
</feature>
<dbReference type="GO" id="GO:0016747">
    <property type="term" value="F:acyltransferase activity, transferring groups other than amino-acyl groups"/>
    <property type="evidence" value="ECO:0007669"/>
    <property type="project" value="InterPro"/>
</dbReference>